<dbReference type="InterPro" id="IPR014729">
    <property type="entry name" value="Rossmann-like_a/b/a_fold"/>
</dbReference>
<dbReference type="PANTHER" id="PTHR43766:SF1">
    <property type="entry name" value="TRYPTOPHAN--TRNA LIGASE, MITOCHONDRIAL"/>
    <property type="match status" value="1"/>
</dbReference>
<dbReference type="EC" id="6.1.1.2" evidence="2"/>
<dbReference type="NCBIfam" id="TIGR00233">
    <property type="entry name" value="trpS"/>
    <property type="match status" value="1"/>
</dbReference>
<dbReference type="SUPFAM" id="SSF52374">
    <property type="entry name" value="Nucleotidylyl transferase"/>
    <property type="match status" value="1"/>
</dbReference>
<sequence length="432" mass="47098">MRLARPLMSASRVSRPRQSQHKSFKASLPLLSTPCRRCLSQGRTFQQSQQPQSASPPSAKSSPTDAPSGAIIFSGIQPTGVPHLGNYLGALLRWVQLQDAAKDDKATHLYYSVVDLHALTSVQAANNDNKGAVLRQRRRETLAAMLAIGLDPERCVLFYQSAVPAHSELMWLLSCTASVGYLSRMTQWKSKLQLKDDASFADEKARAGLKLGLFSYPVLMAADVLVHRATHVPVGEDQCQHLEFAREVASGFNHVHGQPLLVPPTTLLSPARRIMSLQQPTQKMSKSHADERSRILLTDDVKTIRTKIMAALTDSTNAVSYDPKTRPGVSNLLELLALVEGDNYSAATSSNSSIEATAQALATEMEGKTLGVLKKRVADAVVERLAGVRERFANVLERDGGAYLDQVAEHGAKQARRNTNETMDAVRTAIGL</sequence>
<dbReference type="Proteomes" id="UP001642482">
    <property type="component" value="Unassembled WGS sequence"/>
</dbReference>
<keyword evidence="6 9" id="KW-0648">Protein biosynthesis</keyword>
<evidence type="ECO:0000256" key="3">
    <source>
        <dbReference type="ARBA" id="ARBA00022598"/>
    </source>
</evidence>
<dbReference type="EMBL" id="CAWUHD010000132">
    <property type="protein sequence ID" value="CAK7234298.1"/>
    <property type="molecule type" value="Genomic_DNA"/>
</dbReference>
<evidence type="ECO:0000256" key="6">
    <source>
        <dbReference type="ARBA" id="ARBA00022917"/>
    </source>
</evidence>
<evidence type="ECO:0000256" key="8">
    <source>
        <dbReference type="ARBA" id="ARBA00030268"/>
    </source>
</evidence>
<evidence type="ECO:0000313" key="11">
    <source>
        <dbReference type="EMBL" id="CAK7234298.1"/>
    </source>
</evidence>
<feature type="compositionally biased region" description="Low complexity" evidence="10">
    <location>
        <begin position="46"/>
        <end position="67"/>
    </location>
</feature>
<dbReference type="Pfam" id="PF00579">
    <property type="entry name" value="tRNA-synt_1b"/>
    <property type="match status" value="1"/>
</dbReference>
<dbReference type="InterPro" id="IPR002305">
    <property type="entry name" value="aa-tRNA-synth_Ic"/>
</dbReference>
<feature type="region of interest" description="Disordered" evidence="10">
    <location>
        <begin position="1"/>
        <end position="28"/>
    </location>
</feature>
<reference evidence="11 12" key="1">
    <citation type="submission" date="2024-01" db="EMBL/GenBank/DDBJ databases">
        <authorList>
            <person name="Allen C."/>
            <person name="Tagirdzhanova G."/>
        </authorList>
    </citation>
    <scope>NUCLEOTIDE SEQUENCE [LARGE SCALE GENOMIC DNA]</scope>
</reference>
<evidence type="ECO:0000256" key="1">
    <source>
        <dbReference type="ARBA" id="ARBA00005594"/>
    </source>
</evidence>
<feature type="compositionally biased region" description="Basic residues" evidence="10">
    <location>
        <begin position="14"/>
        <end position="24"/>
    </location>
</feature>
<evidence type="ECO:0000256" key="4">
    <source>
        <dbReference type="ARBA" id="ARBA00022741"/>
    </source>
</evidence>
<evidence type="ECO:0000313" key="12">
    <source>
        <dbReference type="Proteomes" id="UP001642482"/>
    </source>
</evidence>
<evidence type="ECO:0000256" key="9">
    <source>
        <dbReference type="RuleBase" id="RU363036"/>
    </source>
</evidence>
<feature type="region of interest" description="Disordered" evidence="10">
    <location>
        <begin position="41"/>
        <end position="67"/>
    </location>
</feature>
<dbReference type="Gene3D" id="1.10.240.10">
    <property type="entry name" value="Tyrosyl-Transfer RNA Synthetase"/>
    <property type="match status" value="1"/>
</dbReference>
<evidence type="ECO:0000256" key="7">
    <source>
        <dbReference type="ARBA" id="ARBA00023146"/>
    </source>
</evidence>
<comment type="caution">
    <text evidence="11">The sequence shown here is derived from an EMBL/GenBank/DDBJ whole genome shotgun (WGS) entry which is preliminary data.</text>
</comment>
<keyword evidence="4 9" id="KW-0547">Nucleotide-binding</keyword>
<gene>
    <name evidence="11" type="primary">MSW1</name>
    <name evidence="11" type="ORF">SEUCBS140593_008896</name>
</gene>
<dbReference type="PANTHER" id="PTHR43766">
    <property type="entry name" value="TRYPTOPHAN--TRNA LIGASE, MITOCHONDRIAL"/>
    <property type="match status" value="1"/>
</dbReference>
<evidence type="ECO:0000256" key="5">
    <source>
        <dbReference type="ARBA" id="ARBA00022840"/>
    </source>
</evidence>
<accession>A0ABP0CQF6</accession>
<dbReference type="PRINTS" id="PR01039">
    <property type="entry name" value="TRNASYNTHTRP"/>
</dbReference>
<dbReference type="InterPro" id="IPR001412">
    <property type="entry name" value="aa-tRNA-synth_I_CS"/>
</dbReference>
<proteinExistence type="inferred from homology"/>
<dbReference type="InterPro" id="IPR050203">
    <property type="entry name" value="Trp-tRNA_synthetase"/>
</dbReference>
<dbReference type="InterPro" id="IPR002306">
    <property type="entry name" value="Trp-tRNA-ligase"/>
</dbReference>
<comment type="similarity">
    <text evidence="1 9">Belongs to the class-I aminoacyl-tRNA synthetase family.</text>
</comment>
<keyword evidence="7 9" id="KW-0030">Aminoacyl-tRNA synthetase</keyword>
<name>A0ABP0CQF6_9PEZI</name>
<evidence type="ECO:0000256" key="10">
    <source>
        <dbReference type="SAM" id="MobiDB-lite"/>
    </source>
</evidence>
<keyword evidence="12" id="KW-1185">Reference proteome</keyword>
<dbReference type="CDD" id="cd00806">
    <property type="entry name" value="TrpRS_core"/>
    <property type="match status" value="1"/>
</dbReference>
<keyword evidence="5 9" id="KW-0067">ATP-binding</keyword>
<keyword evidence="3 9" id="KW-0436">Ligase</keyword>
<organism evidence="11 12">
    <name type="scientific">Sporothrix eucalyptigena</name>
    <dbReference type="NCBI Taxonomy" id="1812306"/>
    <lineage>
        <taxon>Eukaryota</taxon>
        <taxon>Fungi</taxon>
        <taxon>Dikarya</taxon>
        <taxon>Ascomycota</taxon>
        <taxon>Pezizomycotina</taxon>
        <taxon>Sordariomycetes</taxon>
        <taxon>Sordariomycetidae</taxon>
        <taxon>Ophiostomatales</taxon>
        <taxon>Ophiostomataceae</taxon>
        <taxon>Sporothrix</taxon>
    </lineage>
</organism>
<evidence type="ECO:0000256" key="2">
    <source>
        <dbReference type="ARBA" id="ARBA00013161"/>
    </source>
</evidence>
<dbReference type="PROSITE" id="PS00178">
    <property type="entry name" value="AA_TRNA_LIGASE_I"/>
    <property type="match status" value="1"/>
</dbReference>
<dbReference type="Gene3D" id="3.40.50.620">
    <property type="entry name" value="HUPs"/>
    <property type="match status" value="1"/>
</dbReference>
<protein>
    <recommendedName>
        <fullName evidence="2">tryptophan--tRNA ligase</fullName>
        <ecNumber evidence="2">6.1.1.2</ecNumber>
    </recommendedName>
    <alternativeName>
        <fullName evidence="8">Tryptophanyl-tRNA synthetase</fullName>
    </alternativeName>
</protein>
<dbReference type="GO" id="GO:0004830">
    <property type="term" value="F:tryptophan-tRNA ligase activity"/>
    <property type="evidence" value="ECO:0007669"/>
    <property type="project" value="UniProtKB-EC"/>
</dbReference>